<proteinExistence type="predicted"/>
<dbReference type="Pfam" id="PF07508">
    <property type="entry name" value="Recombinase"/>
    <property type="match status" value="1"/>
</dbReference>
<dbReference type="Gene3D" id="3.90.1750.20">
    <property type="entry name" value="Putative Large Serine Recombinase, Chain B, Domain 2"/>
    <property type="match status" value="1"/>
</dbReference>
<feature type="domain" description="Recombinase" evidence="1">
    <location>
        <begin position="6"/>
        <end position="120"/>
    </location>
</feature>
<dbReference type="InterPro" id="IPR050639">
    <property type="entry name" value="SSR_resolvase"/>
</dbReference>
<dbReference type="PANTHER" id="PTHR30461:SF23">
    <property type="entry name" value="DNA RECOMBINASE-RELATED"/>
    <property type="match status" value="1"/>
</dbReference>
<organism evidence="2 3">
    <name type="scientific">Kaistia dalseonensis</name>
    <dbReference type="NCBI Taxonomy" id="410840"/>
    <lineage>
        <taxon>Bacteria</taxon>
        <taxon>Pseudomonadati</taxon>
        <taxon>Pseudomonadota</taxon>
        <taxon>Alphaproteobacteria</taxon>
        <taxon>Hyphomicrobiales</taxon>
        <taxon>Kaistiaceae</taxon>
        <taxon>Kaistia</taxon>
    </lineage>
</organism>
<dbReference type="PROSITE" id="PS51737">
    <property type="entry name" value="RECOMBINASE_DNA_BIND"/>
    <property type="match status" value="1"/>
</dbReference>
<sequence length="184" mass="20535">MGGPVPLGYALKDKKLVPDEVEAKTVRVIFRGYLEHGTLTALMKHLDANGIVTKRTARRDGTKRGGVRFGKGALACLLRNRVYVGEIAHKDQWYPAEHPPIVERETFDAVQAALNRQGEIKARRRLAAQDLFPLVGKLFDDRGNRLTPTVARKNGAHHRYYVSSALAQGRKAEAGTITRVRRSR</sequence>
<evidence type="ECO:0000313" key="3">
    <source>
        <dbReference type="Proteomes" id="UP001241603"/>
    </source>
</evidence>
<dbReference type="PANTHER" id="PTHR30461">
    <property type="entry name" value="DNA-INVERTASE FROM LAMBDOID PROPHAGE"/>
    <property type="match status" value="1"/>
</dbReference>
<name>A0ABU0HEJ0_9HYPH</name>
<evidence type="ECO:0000313" key="2">
    <source>
        <dbReference type="EMBL" id="MDQ0439889.1"/>
    </source>
</evidence>
<dbReference type="RefSeq" id="WP_307258985.1">
    <property type="nucleotide sequence ID" value="NZ_JAPKNG010000006.1"/>
</dbReference>
<evidence type="ECO:0000259" key="1">
    <source>
        <dbReference type="PROSITE" id="PS51737"/>
    </source>
</evidence>
<keyword evidence="3" id="KW-1185">Reference proteome</keyword>
<dbReference type="EMBL" id="JAUSVO010000006">
    <property type="protein sequence ID" value="MDQ0439889.1"/>
    <property type="molecule type" value="Genomic_DNA"/>
</dbReference>
<reference evidence="2 3" key="1">
    <citation type="submission" date="2023-07" db="EMBL/GenBank/DDBJ databases">
        <title>Genomic Encyclopedia of Type Strains, Phase IV (KMG-IV): sequencing the most valuable type-strain genomes for metagenomic binning, comparative biology and taxonomic classification.</title>
        <authorList>
            <person name="Goeker M."/>
        </authorList>
    </citation>
    <scope>NUCLEOTIDE SEQUENCE [LARGE SCALE GENOMIC DNA]</scope>
    <source>
        <strain evidence="2 3">B6-8</strain>
    </source>
</reference>
<accession>A0ABU0HEJ0</accession>
<comment type="caution">
    <text evidence="2">The sequence shown here is derived from an EMBL/GenBank/DDBJ whole genome shotgun (WGS) entry which is preliminary data.</text>
</comment>
<dbReference type="InterPro" id="IPR011109">
    <property type="entry name" value="DNA_bind_recombinase_dom"/>
</dbReference>
<dbReference type="Proteomes" id="UP001241603">
    <property type="component" value="Unassembled WGS sequence"/>
</dbReference>
<dbReference type="InterPro" id="IPR038109">
    <property type="entry name" value="DNA_bind_recomb_sf"/>
</dbReference>
<gene>
    <name evidence="2" type="ORF">QO014_004295</name>
</gene>
<protein>
    <recommendedName>
        <fullName evidence="1">Recombinase domain-containing protein</fullName>
    </recommendedName>
</protein>